<reference evidence="4" key="1">
    <citation type="submission" date="2021-06" db="EMBL/GenBank/DDBJ databases">
        <authorList>
            <person name="Kallberg Y."/>
            <person name="Tangrot J."/>
            <person name="Rosling A."/>
        </authorList>
    </citation>
    <scope>NUCLEOTIDE SEQUENCE</scope>
    <source>
        <strain evidence="4">BR232B</strain>
    </source>
</reference>
<proteinExistence type="predicted"/>
<sequence>MADHISLIYSALEDVPLILAPQFTYIQPVTLPPDFTPDQRQVDKYDFELERQVTKEADQRRHESETRAQLREEQLRTLREEKLRKQKEAARKIAPGFLDTDRRILTPVNTQRRSSQQGDAILTGVSENGLVGKNTHERASSNDETNKNAPFDLDFSTWSSPTTNSAQSTNSEDLSISLVPSSVLKQHQRPPTSIPANGIHVQPNPSTQPNKATARYPPELPKQSVAPVSIPPHATYNMSSHPPIRMNAGRPYNVPSYAPPPIVPPKPNVQAESDKEDNSDAFQQLTKMGFSSDQAIEALKKYEDDLVGATNYLLDLQ</sequence>
<evidence type="ECO:0000313" key="4">
    <source>
        <dbReference type="EMBL" id="CAG8475671.1"/>
    </source>
</evidence>
<keyword evidence="5" id="KW-1185">Reference proteome</keyword>
<keyword evidence="1" id="KW-0175">Coiled coil</keyword>
<dbReference type="SMART" id="SM00165">
    <property type="entry name" value="UBA"/>
    <property type="match status" value="1"/>
</dbReference>
<feature type="compositionally biased region" description="Polar residues" evidence="2">
    <location>
        <begin position="156"/>
        <end position="195"/>
    </location>
</feature>
<accession>A0A9N8W9S9</accession>
<dbReference type="Gene3D" id="1.10.8.10">
    <property type="entry name" value="DNA helicase RuvA subunit, C-terminal domain"/>
    <property type="match status" value="1"/>
</dbReference>
<evidence type="ECO:0000256" key="1">
    <source>
        <dbReference type="SAM" id="Coils"/>
    </source>
</evidence>
<evidence type="ECO:0000256" key="2">
    <source>
        <dbReference type="SAM" id="MobiDB-lite"/>
    </source>
</evidence>
<dbReference type="InterPro" id="IPR009060">
    <property type="entry name" value="UBA-like_sf"/>
</dbReference>
<name>A0A9N8W9S9_9GLOM</name>
<feature type="coiled-coil region" evidence="1">
    <location>
        <begin position="61"/>
        <end position="88"/>
    </location>
</feature>
<evidence type="ECO:0000313" key="5">
    <source>
        <dbReference type="Proteomes" id="UP000789739"/>
    </source>
</evidence>
<protein>
    <submittedName>
        <fullName evidence="4">8882_t:CDS:1</fullName>
    </submittedName>
</protein>
<dbReference type="Proteomes" id="UP000789739">
    <property type="component" value="Unassembled WGS sequence"/>
</dbReference>
<dbReference type="OrthoDB" id="524326at2759"/>
<organism evidence="4 5">
    <name type="scientific">Paraglomus brasilianum</name>
    <dbReference type="NCBI Taxonomy" id="144538"/>
    <lineage>
        <taxon>Eukaryota</taxon>
        <taxon>Fungi</taxon>
        <taxon>Fungi incertae sedis</taxon>
        <taxon>Mucoromycota</taxon>
        <taxon>Glomeromycotina</taxon>
        <taxon>Glomeromycetes</taxon>
        <taxon>Paraglomerales</taxon>
        <taxon>Paraglomeraceae</taxon>
        <taxon>Paraglomus</taxon>
    </lineage>
</organism>
<feature type="compositionally biased region" description="Pro residues" evidence="2">
    <location>
        <begin position="257"/>
        <end position="267"/>
    </location>
</feature>
<dbReference type="InterPro" id="IPR015940">
    <property type="entry name" value="UBA"/>
</dbReference>
<dbReference type="EMBL" id="CAJVPI010000082">
    <property type="protein sequence ID" value="CAG8475671.1"/>
    <property type="molecule type" value="Genomic_DNA"/>
</dbReference>
<feature type="compositionally biased region" description="Basic and acidic residues" evidence="2">
    <location>
        <begin position="134"/>
        <end position="146"/>
    </location>
</feature>
<dbReference type="SUPFAM" id="SSF46934">
    <property type="entry name" value="UBA-like"/>
    <property type="match status" value="1"/>
</dbReference>
<dbReference type="PROSITE" id="PS50030">
    <property type="entry name" value="UBA"/>
    <property type="match status" value="1"/>
</dbReference>
<dbReference type="CDD" id="cd14270">
    <property type="entry name" value="UBA"/>
    <property type="match status" value="1"/>
</dbReference>
<comment type="caution">
    <text evidence="4">The sequence shown here is derived from an EMBL/GenBank/DDBJ whole genome shotgun (WGS) entry which is preliminary data.</text>
</comment>
<feature type="region of interest" description="Disordered" evidence="2">
    <location>
        <begin position="110"/>
        <end position="281"/>
    </location>
</feature>
<dbReference type="AlphaFoldDB" id="A0A9N8W9S9"/>
<feature type="domain" description="UBA" evidence="3">
    <location>
        <begin position="272"/>
        <end position="316"/>
    </location>
</feature>
<gene>
    <name evidence="4" type="ORF">PBRASI_LOCUS1310</name>
</gene>
<evidence type="ECO:0000259" key="3">
    <source>
        <dbReference type="PROSITE" id="PS50030"/>
    </source>
</evidence>